<dbReference type="InterPro" id="IPR036354">
    <property type="entry name" value="Prot_inh_pot1_sf"/>
</dbReference>
<comment type="caution">
    <text evidence="4">The sequence shown here is derived from an EMBL/GenBank/DDBJ whole genome shotgun (WGS) entry which is preliminary data.</text>
</comment>
<dbReference type="InterPro" id="IPR000864">
    <property type="entry name" value="Prot_inh_pot1"/>
</dbReference>
<dbReference type="PANTHER" id="PTHR33091:SF54">
    <property type="entry name" value="SUBTILISIN INHIBITOR 1"/>
    <property type="match status" value="1"/>
</dbReference>
<dbReference type="PANTHER" id="PTHR33091">
    <property type="entry name" value="PROTEIN, PUTATIVE, EXPRESSED-RELATED"/>
    <property type="match status" value="1"/>
</dbReference>
<evidence type="ECO:0008006" key="6">
    <source>
        <dbReference type="Google" id="ProtNLM"/>
    </source>
</evidence>
<keyword evidence="5" id="KW-1185">Reference proteome</keyword>
<evidence type="ECO:0000313" key="5">
    <source>
        <dbReference type="Proteomes" id="UP001231189"/>
    </source>
</evidence>
<dbReference type="SUPFAM" id="SSF54654">
    <property type="entry name" value="CI-2 family of serine protease inhibitors"/>
    <property type="match status" value="1"/>
</dbReference>
<proteinExistence type="inferred from homology"/>
<accession>A0AAD8R3S6</accession>
<gene>
    <name evidence="4" type="ORF">QYE76_019865</name>
</gene>
<name>A0AAD8R3S6_LOLMU</name>
<keyword evidence="3" id="KW-0722">Serine protease inhibitor</keyword>
<evidence type="ECO:0000313" key="4">
    <source>
        <dbReference type="EMBL" id="KAK1614348.1"/>
    </source>
</evidence>
<comment type="similarity">
    <text evidence="1">Belongs to the protease inhibitor I13 (potato type I serine protease inhibitor) family.</text>
</comment>
<keyword evidence="2" id="KW-0646">Protease inhibitor</keyword>
<dbReference type="EMBL" id="JAUUTY010000006">
    <property type="protein sequence ID" value="KAK1614348.1"/>
    <property type="molecule type" value="Genomic_DNA"/>
</dbReference>
<protein>
    <recommendedName>
        <fullName evidence="6">Subtilisin inhibitor 1</fullName>
    </recommendedName>
</protein>
<reference evidence="4" key="1">
    <citation type="submission" date="2023-07" db="EMBL/GenBank/DDBJ databases">
        <title>A chromosome-level genome assembly of Lolium multiflorum.</title>
        <authorList>
            <person name="Chen Y."/>
            <person name="Copetti D."/>
            <person name="Kolliker R."/>
            <person name="Studer B."/>
        </authorList>
    </citation>
    <scope>NUCLEOTIDE SEQUENCE</scope>
    <source>
        <strain evidence="4">02402/16</strain>
        <tissue evidence="4">Leaf</tissue>
    </source>
</reference>
<dbReference type="GO" id="GO:0009611">
    <property type="term" value="P:response to wounding"/>
    <property type="evidence" value="ECO:0007669"/>
    <property type="project" value="InterPro"/>
</dbReference>
<evidence type="ECO:0000256" key="2">
    <source>
        <dbReference type="ARBA" id="ARBA00022690"/>
    </source>
</evidence>
<dbReference type="Gene3D" id="3.30.10.10">
    <property type="entry name" value="Trypsin Inhibitor V, subunit A"/>
    <property type="match status" value="1"/>
</dbReference>
<dbReference type="PROSITE" id="PS00285">
    <property type="entry name" value="POTATO_INHIBITOR"/>
    <property type="match status" value="1"/>
</dbReference>
<sequence length="71" mass="7456">MASPQSQRKTSWPEVVGMAATPAVMKIMTDRPDLSVEVLPPGTQLLPGSNPGRVRVFIDALGAVSKTPVIG</sequence>
<organism evidence="4 5">
    <name type="scientific">Lolium multiflorum</name>
    <name type="common">Italian ryegrass</name>
    <name type="synonym">Lolium perenne subsp. multiflorum</name>
    <dbReference type="NCBI Taxonomy" id="4521"/>
    <lineage>
        <taxon>Eukaryota</taxon>
        <taxon>Viridiplantae</taxon>
        <taxon>Streptophyta</taxon>
        <taxon>Embryophyta</taxon>
        <taxon>Tracheophyta</taxon>
        <taxon>Spermatophyta</taxon>
        <taxon>Magnoliopsida</taxon>
        <taxon>Liliopsida</taxon>
        <taxon>Poales</taxon>
        <taxon>Poaceae</taxon>
        <taxon>BOP clade</taxon>
        <taxon>Pooideae</taxon>
        <taxon>Poodae</taxon>
        <taxon>Poeae</taxon>
        <taxon>Poeae Chloroplast Group 2 (Poeae type)</taxon>
        <taxon>Loliodinae</taxon>
        <taxon>Loliinae</taxon>
        <taxon>Lolium</taxon>
    </lineage>
</organism>
<dbReference type="Pfam" id="PF00280">
    <property type="entry name" value="potato_inhibit"/>
    <property type="match status" value="1"/>
</dbReference>
<evidence type="ECO:0000256" key="1">
    <source>
        <dbReference type="ARBA" id="ARBA00008210"/>
    </source>
</evidence>
<dbReference type="Proteomes" id="UP001231189">
    <property type="component" value="Unassembled WGS sequence"/>
</dbReference>
<dbReference type="AlphaFoldDB" id="A0AAD8R3S6"/>
<evidence type="ECO:0000256" key="3">
    <source>
        <dbReference type="ARBA" id="ARBA00022900"/>
    </source>
</evidence>
<dbReference type="GO" id="GO:0004867">
    <property type="term" value="F:serine-type endopeptidase inhibitor activity"/>
    <property type="evidence" value="ECO:0007669"/>
    <property type="project" value="UniProtKB-KW"/>
</dbReference>